<dbReference type="GeneID" id="25564241"/>
<evidence type="ECO:0000259" key="3">
    <source>
        <dbReference type="PROSITE" id="PS51205"/>
    </source>
</evidence>
<accession>A0A0L0D9A5</accession>
<dbReference type="Gene3D" id="1.20.1050.80">
    <property type="entry name" value="VPS9 domain"/>
    <property type="match status" value="1"/>
</dbReference>
<organism evidence="4 5">
    <name type="scientific">Thecamonas trahens ATCC 50062</name>
    <dbReference type="NCBI Taxonomy" id="461836"/>
    <lineage>
        <taxon>Eukaryota</taxon>
        <taxon>Apusozoa</taxon>
        <taxon>Apusomonadida</taxon>
        <taxon>Apusomonadidae</taxon>
        <taxon>Thecamonas</taxon>
    </lineage>
</organism>
<feature type="region of interest" description="Disordered" evidence="2">
    <location>
        <begin position="1"/>
        <end position="38"/>
    </location>
</feature>
<feature type="domain" description="VPS9" evidence="3">
    <location>
        <begin position="539"/>
        <end position="687"/>
    </location>
</feature>
<dbReference type="InterPro" id="IPR037191">
    <property type="entry name" value="VPS9_dom_sf"/>
</dbReference>
<reference evidence="4 5" key="1">
    <citation type="submission" date="2010-05" db="EMBL/GenBank/DDBJ databases">
        <title>The Genome Sequence of Thecamonas trahens ATCC 50062.</title>
        <authorList>
            <consortium name="The Broad Institute Genome Sequencing Platform"/>
            <person name="Russ C."/>
            <person name="Cuomo C."/>
            <person name="Shea T."/>
            <person name="Young S.K."/>
            <person name="Zeng Q."/>
            <person name="Koehrsen M."/>
            <person name="Haas B."/>
            <person name="Borodovsky M."/>
            <person name="Guigo R."/>
            <person name="Alvarado L."/>
            <person name="Berlin A."/>
            <person name="Bochicchio J."/>
            <person name="Borenstein D."/>
            <person name="Chapman S."/>
            <person name="Chen Z."/>
            <person name="Freedman E."/>
            <person name="Gellesch M."/>
            <person name="Goldberg J."/>
            <person name="Griggs A."/>
            <person name="Gujja S."/>
            <person name="Heilman E."/>
            <person name="Heiman D."/>
            <person name="Hepburn T."/>
            <person name="Howarth C."/>
            <person name="Jen D."/>
            <person name="Larson L."/>
            <person name="Mehta T."/>
            <person name="Park D."/>
            <person name="Pearson M."/>
            <person name="Roberts A."/>
            <person name="Saif S."/>
            <person name="Shenoy N."/>
            <person name="Sisk P."/>
            <person name="Stolte C."/>
            <person name="Sykes S."/>
            <person name="Thomson T."/>
            <person name="Walk T."/>
            <person name="White J."/>
            <person name="Yandava C."/>
            <person name="Burger G."/>
            <person name="Gray M.W."/>
            <person name="Holland P.W.H."/>
            <person name="King N."/>
            <person name="Lang F.B.F."/>
            <person name="Roger A.J."/>
            <person name="Ruiz-Trillo I."/>
            <person name="Lander E."/>
            <person name="Nusbaum C."/>
        </authorList>
    </citation>
    <scope>NUCLEOTIDE SEQUENCE [LARGE SCALE GENOMIC DNA]</scope>
    <source>
        <strain evidence="4 5">ATCC 50062</strain>
    </source>
</reference>
<keyword evidence="5" id="KW-1185">Reference proteome</keyword>
<feature type="region of interest" description="Disordered" evidence="2">
    <location>
        <begin position="184"/>
        <end position="207"/>
    </location>
</feature>
<proteinExistence type="predicted"/>
<feature type="coiled-coil region" evidence="1">
    <location>
        <begin position="95"/>
        <end position="122"/>
    </location>
</feature>
<evidence type="ECO:0000256" key="2">
    <source>
        <dbReference type="SAM" id="MobiDB-lite"/>
    </source>
</evidence>
<evidence type="ECO:0000313" key="4">
    <source>
        <dbReference type="EMBL" id="KNC48962.1"/>
    </source>
</evidence>
<protein>
    <recommendedName>
        <fullName evidence="3">VPS9 domain-containing protein</fullName>
    </recommendedName>
</protein>
<gene>
    <name evidence="4" type="ORF">AMSG_04707</name>
</gene>
<dbReference type="SUPFAM" id="SSF109993">
    <property type="entry name" value="VPS9 domain"/>
    <property type="match status" value="1"/>
</dbReference>
<evidence type="ECO:0000313" key="5">
    <source>
        <dbReference type="Proteomes" id="UP000054408"/>
    </source>
</evidence>
<feature type="compositionally biased region" description="Polar residues" evidence="2">
    <location>
        <begin position="1"/>
        <end position="20"/>
    </location>
</feature>
<dbReference type="EMBL" id="GL349452">
    <property type="protein sequence ID" value="KNC48962.1"/>
    <property type="molecule type" value="Genomic_DNA"/>
</dbReference>
<feature type="compositionally biased region" description="Basic and acidic residues" evidence="2">
    <location>
        <begin position="23"/>
        <end position="38"/>
    </location>
</feature>
<name>A0A0L0D9A5_THETB</name>
<sequence>MATTGDATAVAASSNETPATTGGREERHRSARSSRSEYEFLERELDAQRARARAAESLLACRTADEERVVSAGAEELLPATTESDGTGSMTAADMSTLRRKVAALKAESRRTERELREARQRATMWAAVRSGPALEEPEGEGRRMRALSTSVMFADERSGMDDDDNAMALAALVQGLDEAHAAGVRDDESDGLESASGPESEPDGVALPMMPSRLKLSEKLPMGQRLSRAEPEFREMFAACVAPWGDDRNAVLTTVYGSRGTVLRASDSAAASATSAEPRAVSSLKRVFFRRPNRTSPSVRLTKYADKLKAFLAKRAALVVDCNEREHEARKHLNREVSRWRDAAKARMVRRARHVFLQPIHVLRLLRELYQFQRRLGIAHLGVIHKVLARSDASMAALSIDEAETLAIPIPDLCGAHNYHVIRMRAFIERQEIQVKDLVRAYATEVKHVVMYTRADRLELIHGILAESPGASQLDGYFPEDELQQSLFNSLILDVAAPEGAAIRKFVNKTDAAGASLDPQAVVGFVDALANDLAVMYRVADADAARLHMLVARAVIPRDFGVSELFVAGAAAACLPLCADAIALAEDLPFHIVPSDVAANLVAFARAIYDQPTLDPDSSATLGADDTFPVVVYALVHSDLATPWAVLDFLNAFCSRPLFPSEAQYCAVTVEAALTHINQVSPADIDKHRTP</sequence>
<dbReference type="AlphaFoldDB" id="A0A0L0D9A5"/>
<evidence type="ECO:0000256" key="1">
    <source>
        <dbReference type="SAM" id="Coils"/>
    </source>
</evidence>
<keyword evidence="1" id="KW-0175">Coiled coil</keyword>
<dbReference type="Proteomes" id="UP000054408">
    <property type="component" value="Unassembled WGS sequence"/>
</dbReference>
<dbReference type="PROSITE" id="PS51205">
    <property type="entry name" value="VPS9"/>
    <property type="match status" value="1"/>
</dbReference>
<dbReference type="Pfam" id="PF02204">
    <property type="entry name" value="VPS9"/>
    <property type="match status" value="1"/>
</dbReference>
<dbReference type="RefSeq" id="XP_013758379.1">
    <property type="nucleotide sequence ID" value="XM_013902925.1"/>
</dbReference>
<dbReference type="InterPro" id="IPR003123">
    <property type="entry name" value="VPS9"/>
</dbReference>